<keyword evidence="4 7" id="KW-0812">Transmembrane</keyword>
<evidence type="ECO:0000256" key="2">
    <source>
        <dbReference type="ARBA" id="ARBA00007543"/>
    </source>
</evidence>
<evidence type="ECO:0000256" key="1">
    <source>
        <dbReference type="ARBA" id="ARBA00004651"/>
    </source>
</evidence>
<comment type="caution">
    <text evidence="8">The sequence shown here is derived from an EMBL/GenBank/DDBJ whole genome shotgun (WGS) entry which is preliminary data.</text>
</comment>
<sequence>MRVVEAVFGEPDLAAARTGLPAVGTAAYPVAVYLTRDAQRVGDADLVRVFRRRALWAGTVVGALSAVGLVVLRADARPLFDEPTSGAALPFLVLSVVAGVVSLLLLVQGRHYLVVRLTAALAVVGLLWGRGIGQYPDLLPGVTLDEAAATDTVLSASLGALAVGAVLLLPSLWWLYVTFQRDTTEEAPEPTR</sequence>
<evidence type="ECO:0000313" key="9">
    <source>
        <dbReference type="Proteomes" id="UP001501638"/>
    </source>
</evidence>
<gene>
    <name evidence="8" type="ORF">GCM10010405_08930</name>
</gene>
<keyword evidence="3" id="KW-1003">Cell membrane</keyword>
<dbReference type="EMBL" id="BAAASZ010000007">
    <property type="protein sequence ID" value="GAA2428534.1"/>
    <property type="molecule type" value="Genomic_DNA"/>
</dbReference>
<comment type="similarity">
    <text evidence="2">Belongs to the cytochrome ubiquinol oxidase subunit 2 family.</text>
</comment>
<accession>A0ABN3JHN0</accession>
<reference evidence="8 9" key="1">
    <citation type="journal article" date="2019" name="Int. J. Syst. Evol. Microbiol.">
        <title>The Global Catalogue of Microorganisms (GCM) 10K type strain sequencing project: providing services to taxonomists for standard genome sequencing and annotation.</title>
        <authorList>
            <consortium name="The Broad Institute Genomics Platform"/>
            <consortium name="The Broad Institute Genome Sequencing Center for Infectious Disease"/>
            <person name="Wu L."/>
            <person name="Ma J."/>
        </authorList>
    </citation>
    <scope>NUCLEOTIDE SEQUENCE [LARGE SCALE GENOMIC DNA]</scope>
    <source>
        <strain evidence="8 9">JCM 6305</strain>
    </source>
</reference>
<evidence type="ECO:0000256" key="6">
    <source>
        <dbReference type="ARBA" id="ARBA00023136"/>
    </source>
</evidence>
<protein>
    <submittedName>
        <fullName evidence="8">Uncharacterized protein</fullName>
    </submittedName>
</protein>
<dbReference type="Proteomes" id="UP001501638">
    <property type="component" value="Unassembled WGS sequence"/>
</dbReference>
<evidence type="ECO:0000313" key="8">
    <source>
        <dbReference type="EMBL" id="GAA2428534.1"/>
    </source>
</evidence>
<dbReference type="Pfam" id="PF02322">
    <property type="entry name" value="Cyt_bd_oxida_II"/>
    <property type="match status" value="1"/>
</dbReference>
<feature type="transmembrane region" description="Helical" evidence="7">
    <location>
        <begin position="54"/>
        <end position="74"/>
    </location>
</feature>
<feature type="transmembrane region" description="Helical" evidence="7">
    <location>
        <begin position="113"/>
        <end position="133"/>
    </location>
</feature>
<evidence type="ECO:0000256" key="3">
    <source>
        <dbReference type="ARBA" id="ARBA00022475"/>
    </source>
</evidence>
<keyword evidence="6 7" id="KW-0472">Membrane</keyword>
<feature type="transmembrane region" description="Helical" evidence="7">
    <location>
        <begin position="86"/>
        <end position="106"/>
    </location>
</feature>
<evidence type="ECO:0000256" key="4">
    <source>
        <dbReference type="ARBA" id="ARBA00022692"/>
    </source>
</evidence>
<organism evidence="8 9">
    <name type="scientific">Streptomyces macrosporus</name>
    <dbReference type="NCBI Taxonomy" id="44032"/>
    <lineage>
        <taxon>Bacteria</taxon>
        <taxon>Bacillati</taxon>
        <taxon>Actinomycetota</taxon>
        <taxon>Actinomycetes</taxon>
        <taxon>Kitasatosporales</taxon>
        <taxon>Streptomycetaceae</taxon>
        <taxon>Streptomyces</taxon>
    </lineage>
</organism>
<comment type="subcellular location">
    <subcellularLocation>
        <location evidence="1">Cell membrane</location>
        <topology evidence="1">Multi-pass membrane protein</topology>
    </subcellularLocation>
</comment>
<feature type="transmembrane region" description="Helical" evidence="7">
    <location>
        <begin position="153"/>
        <end position="176"/>
    </location>
</feature>
<keyword evidence="5 7" id="KW-1133">Transmembrane helix</keyword>
<dbReference type="InterPro" id="IPR003317">
    <property type="entry name" value="Cyt-d_oxidase_su2"/>
</dbReference>
<proteinExistence type="inferred from homology"/>
<evidence type="ECO:0000256" key="5">
    <source>
        <dbReference type="ARBA" id="ARBA00022989"/>
    </source>
</evidence>
<evidence type="ECO:0000256" key="7">
    <source>
        <dbReference type="SAM" id="Phobius"/>
    </source>
</evidence>
<name>A0ABN3JHN0_9ACTN</name>
<keyword evidence="9" id="KW-1185">Reference proteome</keyword>